<dbReference type="AlphaFoldDB" id="A0A6V7GVD2"/>
<dbReference type="EMBL" id="CAJDYZ010000161">
    <property type="protein sequence ID" value="CAD1468159.1"/>
    <property type="molecule type" value="Genomic_DNA"/>
</dbReference>
<evidence type="ECO:0000256" key="1">
    <source>
        <dbReference type="SAM" id="MobiDB-lite"/>
    </source>
</evidence>
<name>A0A6V7GVD2_9HYME</name>
<reference evidence="2" key="1">
    <citation type="submission" date="2020-07" db="EMBL/GenBank/DDBJ databases">
        <authorList>
            <person name="Nazaruddin N."/>
        </authorList>
    </citation>
    <scope>NUCLEOTIDE SEQUENCE</scope>
</reference>
<protein>
    <submittedName>
        <fullName evidence="2">Uncharacterized protein</fullName>
    </submittedName>
</protein>
<gene>
    <name evidence="2" type="ORF">MHI_LOCUS24857</name>
</gene>
<comment type="caution">
    <text evidence="2">The sequence shown here is derived from an EMBL/GenBank/DDBJ whole genome shotgun (WGS) entry which is preliminary data.</text>
</comment>
<proteinExistence type="predicted"/>
<feature type="non-terminal residue" evidence="2">
    <location>
        <position position="64"/>
    </location>
</feature>
<evidence type="ECO:0000313" key="2">
    <source>
        <dbReference type="EMBL" id="CAD1468159.1"/>
    </source>
</evidence>
<organism evidence="2 3">
    <name type="scientific">Heterotrigona itama</name>
    <dbReference type="NCBI Taxonomy" id="395501"/>
    <lineage>
        <taxon>Eukaryota</taxon>
        <taxon>Metazoa</taxon>
        <taxon>Ecdysozoa</taxon>
        <taxon>Arthropoda</taxon>
        <taxon>Hexapoda</taxon>
        <taxon>Insecta</taxon>
        <taxon>Pterygota</taxon>
        <taxon>Neoptera</taxon>
        <taxon>Endopterygota</taxon>
        <taxon>Hymenoptera</taxon>
        <taxon>Apocrita</taxon>
        <taxon>Aculeata</taxon>
        <taxon>Apoidea</taxon>
        <taxon>Anthophila</taxon>
        <taxon>Apidae</taxon>
        <taxon>Heterotrigona</taxon>
    </lineage>
</organism>
<keyword evidence="3" id="KW-1185">Reference proteome</keyword>
<feature type="region of interest" description="Disordered" evidence="1">
    <location>
        <begin position="44"/>
        <end position="64"/>
    </location>
</feature>
<feature type="compositionally biased region" description="Basic and acidic residues" evidence="1">
    <location>
        <begin position="48"/>
        <end position="64"/>
    </location>
</feature>
<feature type="non-terminal residue" evidence="2">
    <location>
        <position position="1"/>
    </location>
</feature>
<dbReference type="Proteomes" id="UP000752696">
    <property type="component" value="Unassembled WGS sequence"/>
</dbReference>
<evidence type="ECO:0000313" key="3">
    <source>
        <dbReference type="Proteomes" id="UP000752696"/>
    </source>
</evidence>
<accession>A0A6V7GVD2</accession>
<sequence length="64" mass="7439">SRRECYPKHHSCDYCQRDFWTWLGLNRARLELEAFSLATTNCENAGDSQEKGNEGKKKQAEAFI</sequence>